<gene>
    <name evidence="2" type="ORF">AS888_20215</name>
</gene>
<reference evidence="2 3" key="1">
    <citation type="submission" date="2015-11" db="EMBL/GenBank/DDBJ databases">
        <title>Genome Sequence of Bacillus simplex strain VanAntwerpen2.</title>
        <authorList>
            <person name="Couger M.B."/>
        </authorList>
    </citation>
    <scope>NUCLEOTIDE SEQUENCE [LARGE SCALE GENOMIC DNA]</scope>
    <source>
        <strain evidence="2 3">VanAntwerpen02</strain>
    </source>
</reference>
<feature type="region of interest" description="Disordered" evidence="1">
    <location>
        <begin position="122"/>
        <end position="141"/>
    </location>
</feature>
<organism evidence="2 3">
    <name type="scientific">Peribacillus simplex</name>
    <dbReference type="NCBI Taxonomy" id="1478"/>
    <lineage>
        <taxon>Bacteria</taxon>
        <taxon>Bacillati</taxon>
        <taxon>Bacillota</taxon>
        <taxon>Bacilli</taxon>
        <taxon>Bacillales</taxon>
        <taxon>Bacillaceae</taxon>
        <taxon>Peribacillus</taxon>
    </lineage>
</organism>
<sequence length="141" mass="14466">MIYKMLLIGPIRWDWAISCSRTHAQKGARHVKTIKKDVLLAALNVAQAGNGPLAARNAALARNGQHATHKDVLAGNGAQLAARKGAQAETGNQQAAKKGTLAGNGVPPTSADATAAAALSSRRNGNGASSFMTSSRVIGQC</sequence>
<evidence type="ECO:0000313" key="3">
    <source>
        <dbReference type="Proteomes" id="UP000064189"/>
    </source>
</evidence>
<keyword evidence="3" id="KW-1185">Reference proteome</keyword>
<proteinExistence type="predicted"/>
<evidence type="ECO:0000313" key="2">
    <source>
        <dbReference type="EMBL" id="KWW18180.1"/>
    </source>
</evidence>
<comment type="caution">
    <text evidence="2">The sequence shown here is derived from an EMBL/GenBank/DDBJ whole genome shotgun (WGS) entry which is preliminary data.</text>
</comment>
<accession>A0A109MXX8</accession>
<dbReference type="AlphaFoldDB" id="A0A109MXX8"/>
<protein>
    <submittedName>
        <fullName evidence="2">Uncharacterized protein</fullName>
    </submittedName>
</protein>
<dbReference type="Proteomes" id="UP000064189">
    <property type="component" value="Unassembled WGS sequence"/>
</dbReference>
<name>A0A109MXX8_9BACI</name>
<feature type="region of interest" description="Disordered" evidence="1">
    <location>
        <begin position="83"/>
        <end position="109"/>
    </location>
</feature>
<dbReference type="EMBL" id="LNNH01000023">
    <property type="protein sequence ID" value="KWW18180.1"/>
    <property type="molecule type" value="Genomic_DNA"/>
</dbReference>
<evidence type="ECO:0000256" key="1">
    <source>
        <dbReference type="SAM" id="MobiDB-lite"/>
    </source>
</evidence>